<accession>A0AC34Q608</accession>
<sequence>MEHVGNLSVCSFKDPKRMLEQNQKFNIENERCLNSYCHADLVLKSPLDFESNPVEKVSIIARDGASLTKNSNERIGNLTINVVDEQDTPPTFLTTTSEPIRVAENLAIGSKVFQVNAIDGDRAAVKKNEVVYEIVGNSEYFQIDSVTGAVTLKKKLDRELSPRLNLAIMAVEQDDVHMNSEMMVEFIVEDSDDNPPQCSSKQYTAELNRTSKELNLGQVISVFDKDHGKNSQFDIKIGGEYSESFSVKPKKVQGNADLILSVVDFDSLEYVTDPEIILDLILTPRNGSKTEMITKCSIVIQLDSSAPKASLDSFQFKKQLFVVQIMENMPAPQVLANLTETSEHDVVFTIEGDGAALFSVNDESQFVTAETLDAEKARNYTLKITANQNGQIAAAKIQINVLDENDENPMFEKPHYIFNVTEETEATFYVKATDKDSPANSNVTYGIPDPVPDQVSINKKTGRIFVGKIDVEKLGSTLIEFNVTATDNGNPPLKSTAKVRVNVQDQNDNLPFFSKRAYSVILKCGTPMNSTVVKVKAMDMDLTGSKITYELPGEMQKYFQIDALTGIVILTRELPKAKREFHFNVIAKDGGNPPKQAVTRVSIRVEDCVKVTAAMEKFPTTQSPTPTKFTESTPMTTSTAAPEIPKEKKMINASKVFNKLDGAVRVFIPKHLTFDVEENAAFGTKIYKVDIQDEEYDFHFITQDLNQMNLIKMNKSGDLIVADKIDYEKVQFINGSIFARFNRRNLLYATVTIQIIDQNDNKPILRLPKDFVINLPQETEVGYVLDLPYPLAVDHDLSTSFSAIEYRILNEEQSFFMIDKVLSIIQLVKPLSDNVQLHIQAVDNPNGLDHNSVNYTLVVKVVKFLMPSTTPLPLDLTKNIFHSVPDEISVFEDEMIGSVLLVISVDEFKKTAVENNHILNATLPLVAVEVKNSDVVELANESELKLRKSLKGYVNQKLCIQLEAKIDTNSTVPQIFSKSVCFLVKPRPVAPIISFPIQNSIHKFKENTKYESLLTFNATSTILDPKMSALKFGIVETKTDDWKEFTVDSRGVLKAKNVFDFEVKEKYNLQVQVCDFNDSCTVVAFRIQVEDLNDHCPGFHQQMEVFEIPENQPAKTDGTFVGEFTAAEDLDGTVEKRSICYKIETNGDPIFFLPDNRKPVIFVRKSLDREEIAQYNITVVTLDCHFKERDLNCTEAQPKGLPSKLIVINVADVNDNFPKFSKKEYYGKVIERKTKFGAKILQVEATDADLEPRGLHYSMSSAVRTENDVIPKEEAPFHIDSKTGDIVSHVVYSAKVPHSYNFRVVVRDGAEHEDEASVTISVINYNEQVELVFDQTKEMVRKNQNEITKLMFDITSMYFVIDDIDGHGNSSNVLAHFLEKDKLLASAAKALTIFEESKSEQAQHARHELRRKYALQKIVADSTSPDLINSVFNGAVDAYMIMIGSIFAVIFLLLFVLITYLCCHRQSKTTGKLNCAVINQDLIYGSGTTGPPTTLHFPRASNIMGNMTLPTAQCTTTLNRSQRIPQQNPSESRRDELPNSQETIMFDALQSTEL</sequence>
<proteinExistence type="predicted"/>
<evidence type="ECO:0000313" key="2">
    <source>
        <dbReference type="WBParaSite" id="JU765_v2.g13263.t1"/>
    </source>
</evidence>
<reference evidence="2" key="1">
    <citation type="submission" date="2022-11" db="UniProtKB">
        <authorList>
            <consortium name="WormBaseParasite"/>
        </authorList>
    </citation>
    <scope>IDENTIFICATION</scope>
</reference>
<dbReference type="Proteomes" id="UP000887576">
    <property type="component" value="Unplaced"/>
</dbReference>
<evidence type="ECO:0000313" key="1">
    <source>
        <dbReference type="Proteomes" id="UP000887576"/>
    </source>
</evidence>
<protein>
    <submittedName>
        <fullName evidence="2">Cadherin domain-containing protein</fullName>
    </submittedName>
</protein>
<organism evidence="1 2">
    <name type="scientific">Panagrolaimus sp. JU765</name>
    <dbReference type="NCBI Taxonomy" id="591449"/>
    <lineage>
        <taxon>Eukaryota</taxon>
        <taxon>Metazoa</taxon>
        <taxon>Ecdysozoa</taxon>
        <taxon>Nematoda</taxon>
        <taxon>Chromadorea</taxon>
        <taxon>Rhabditida</taxon>
        <taxon>Tylenchina</taxon>
        <taxon>Panagrolaimomorpha</taxon>
        <taxon>Panagrolaimoidea</taxon>
        <taxon>Panagrolaimidae</taxon>
        <taxon>Panagrolaimus</taxon>
    </lineage>
</organism>
<name>A0AC34Q608_9BILA</name>
<dbReference type="WBParaSite" id="JU765_v2.g13263.t1">
    <property type="protein sequence ID" value="JU765_v2.g13263.t1"/>
    <property type="gene ID" value="JU765_v2.g13263"/>
</dbReference>